<reference evidence="2 3" key="1">
    <citation type="journal article" date="2006" name="J. Bacteriol.">
        <title>Complete genome sequence of the dehalorespiring bacterium Desulfitobacterium hafniense Y51 and comparison with Dehalococcoides ethenogenes 195.</title>
        <authorList>
            <person name="Nonaka H."/>
            <person name="Keresztes G."/>
            <person name="Shinoda Y."/>
            <person name="Ikenaga Y."/>
            <person name="Abe M."/>
            <person name="Naito K."/>
            <person name="Inatomi K."/>
            <person name="Furukawa K."/>
            <person name="Inui M."/>
            <person name="Yukawa H."/>
        </authorList>
    </citation>
    <scope>NUCLEOTIDE SEQUENCE [LARGE SCALE GENOMIC DNA]</scope>
    <source>
        <strain evidence="2 3">Y51</strain>
    </source>
</reference>
<dbReference type="STRING" id="138119.DSY4978"/>
<gene>
    <name evidence="2" type="ordered locus">DSY4978</name>
</gene>
<dbReference type="HOGENOM" id="CLU_2751197_0_0_9"/>
<accession>Q24MH5</accession>
<evidence type="ECO:0000256" key="1">
    <source>
        <dbReference type="SAM" id="MobiDB-lite"/>
    </source>
</evidence>
<dbReference type="KEGG" id="dsy:DSY4978"/>
<protein>
    <submittedName>
        <fullName evidence="2">Uncharacterized protein</fullName>
    </submittedName>
</protein>
<feature type="region of interest" description="Disordered" evidence="1">
    <location>
        <begin position="1"/>
        <end position="57"/>
    </location>
</feature>
<evidence type="ECO:0000313" key="3">
    <source>
        <dbReference type="Proteomes" id="UP000001946"/>
    </source>
</evidence>
<sequence length="81" mass="9154">MIWSGQKEESRMNDQKNTGKELKRQLWEPAGVISQTQESGSKAMDYGGQPKDSSKGGQITLEVEDVFHNRGVMENLQNEKK</sequence>
<keyword evidence="3" id="KW-1185">Reference proteome</keyword>
<dbReference type="Proteomes" id="UP000001946">
    <property type="component" value="Chromosome"/>
</dbReference>
<name>Q24MH5_DESHY</name>
<dbReference type="eggNOG" id="ENOG502ZN4A">
    <property type="taxonomic scope" value="Bacteria"/>
</dbReference>
<organism evidence="2 3">
    <name type="scientific">Desulfitobacterium hafniense (strain Y51)</name>
    <dbReference type="NCBI Taxonomy" id="138119"/>
    <lineage>
        <taxon>Bacteria</taxon>
        <taxon>Bacillati</taxon>
        <taxon>Bacillota</taxon>
        <taxon>Clostridia</taxon>
        <taxon>Eubacteriales</taxon>
        <taxon>Desulfitobacteriaceae</taxon>
        <taxon>Desulfitobacterium</taxon>
    </lineage>
</organism>
<feature type="compositionally biased region" description="Basic and acidic residues" evidence="1">
    <location>
        <begin position="1"/>
        <end position="26"/>
    </location>
</feature>
<proteinExistence type="predicted"/>
<evidence type="ECO:0000313" key="2">
    <source>
        <dbReference type="EMBL" id="BAE86767.1"/>
    </source>
</evidence>
<dbReference type="AlphaFoldDB" id="Q24MH5"/>
<dbReference type="EMBL" id="AP008230">
    <property type="protein sequence ID" value="BAE86767.1"/>
    <property type="molecule type" value="Genomic_DNA"/>
</dbReference>